<dbReference type="PANTHER" id="PTHR12181:SF12">
    <property type="entry name" value="PHOSPHATIDATE PHOSPHATASE"/>
    <property type="match status" value="1"/>
</dbReference>
<dbReference type="AlphaFoldDB" id="A0A820I7R7"/>
<organism evidence="3 4">
    <name type="scientific">Rotaria sordida</name>
    <dbReference type="NCBI Taxonomy" id="392033"/>
    <lineage>
        <taxon>Eukaryota</taxon>
        <taxon>Metazoa</taxon>
        <taxon>Spiralia</taxon>
        <taxon>Gnathifera</taxon>
        <taxon>Rotifera</taxon>
        <taxon>Eurotatoria</taxon>
        <taxon>Bdelloidea</taxon>
        <taxon>Philodinida</taxon>
        <taxon>Philodinidae</taxon>
        <taxon>Rotaria</taxon>
    </lineage>
</organism>
<gene>
    <name evidence="3" type="ORF">JBS370_LOCUS40555</name>
</gene>
<evidence type="ECO:0000313" key="4">
    <source>
        <dbReference type="Proteomes" id="UP000663836"/>
    </source>
</evidence>
<name>A0A820I7R7_9BILA</name>
<feature type="domain" description="Lipin/Ned1/Smp2 (LNS2)" evidence="2">
    <location>
        <begin position="80"/>
        <end position="139"/>
    </location>
</feature>
<reference evidence="3" key="1">
    <citation type="submission" date="2021-02" db="EMBL/GenBank/DDBJ databases">
        <authorList>
            <person name="Nowell W R."/>
        </authorList>
    </citation>
    <scope>NUCLEOTIDE SEQUENCE</scope>
</reference>
<dbReference type="Pfam" id="PF08235">
    <property type="entry name" value="LNS2"/>
    <property type="match status" value="1"/>
</dbReference>
<evidence type="ECO:0000259" key="2">
    <source>
        <dbReference type="Pfam" id="PF08235"/>
    </source>
</evidence>
<dbReference type="PANTHER" id="PTHR12181">
    <property type="entry name" value="LIPIN"/>
    <property type="match status" value="1"/>
</dbReference>
<evidence type="ECO:0000256" key="1">
    <source>
        <dbReference type="SAM" id="MobiDB-lite"/>
    </source>
</evidence>
<dbReference type="InterPro" id="IPR013209">
    <property type="entry name" value="LNS2"/>
</dbReference>
<dbReference type="GO" id="GO:0008195">
    <property type="term" value="F:phosphatidate phosphatase activity"/>
    <property type="evidence" value="ECO:0007669"/>
    <property type="project" value="TreeGrafter"/>
</dbReference>
<proteinExistence type="predicted"/>
<comment type="caution">
    <text evidence="3">The sequence shown here is derived from an EMBL/GenBank/DDBJ whole genome shotgun (WGS) entry which is preliminary data.</text>
</comment>
<dbReference type="Proteomes" id="UP000663836">
    <property type="component" value="Unassembled WGS sequence"/>
</dbReference>
<dbReference type="InterPro" id="IPR026058">
    <property type="entry name" value="LIPIN"/>
</dbReference>
<feature type="non-terminal residue" evidence="3">
    <location>
        <position position="1"/>
    </location>
</feature>
<feature type="compositionally biased region" description="Low complexity" evidence="1">
    <location>
        <begin position="10"/>
        <end position="21"/>
    </location>
</feature>
<sequence length="139" mass="15275">TGGISLSPFSGKNSNTKTETTSSAGAEALALVVKSEIFPTILQNQNSNRKNSIDTEQADHEVRKLTHKMESQQSISTKKKTMILTSDQLKQLNLKSGRNQVEFSVTTALQGTTIVEANIFFFDYNTKFVISDIDGTITK</sequence>
<dbReference type="EMBL" id="CAJOBD010037170">
    <property type="protein sequence ID" value="CAF4306103.1"/>
    <property type="molecule type" value="Genomic_DNA"/>
</dbReference>
<accession>A0A820I7R7</accession>
<protein>
    <recommendedName>
        <fullName evidence="2">Lipin/Ned1/Smp2 (LNS2) domain-containing protein</fullName>
    </recommendedName>
</protein>
<evidence type="ECO:0000313" key="3">
    <source>
        <dbReference type="EMBL" id="CAF4306103.1"/>
    </source>
</evidence>
<feature type="region of interest" description="Disordered" evidence="1">
    <location>
        <begin position="1"/>
        <end position="21"/>
    </location>
</feature>